<dbReference type="OrthoDB" id="615426at2759"/>
<keyword evidence="7" id="KW-0808">Transferase</keyword>
<keyword evidence="8" id="KW-0479">Metal-binding</keyword>
<organism evidence="16 17">
    <name type="scientific">Cystoisospora suis</name>
    <dbReference type="NCBI Taxonomy" id="483139"/>
    <lineage>
        <taxon>Eukaryota</taxon>
        <taxon>Sar</taxon>
        <taxon>Alveolata</taxon>
        <taxon>Apicomplexa</taxon>
        <taxon>Conoidasida</taxon>
        <taxon>Coccidia</taxon>
        <taxon>Eucoccidiorida</taxon>
        <taxon>Eimeriorina</taxon>
        <taxon>Sarcocystidae</taxon>
        <taxon>Cystoisospora</taxon>
    </lineage>
</organism>
<dbReference type="GO" id="GO:0046654">
    <property type="term" value="P:tetrahydrofolate biosynthetic process"/>
    <property type="evidence" value="ECO:0007669"/>
    <property type="project" value="UniProtKB-UniPathway"/>
</dbReference>
<evidence type="ECO:0000256" key="4">
    <source>
        <dbReference type="ARBA" id="ARBA00004763"/>
    </source>
</evidence>
<evidence type="ECO:0000256" key="9">
    <source>
        <dbReference type="ARBA" id="ARBA00022741"/>
    </source>
</evidence>
<keyword evidence="12" id="KW-0460">Magnesium</keyword>
<dbReference type="Pfam" id="PF01288">
    <property type="entry name" value="HPPK"/>
    <property type="match status" value="2"/>
</dbReference>
<dbReference type="PANTHER" id="PTHR20941">
    <property type="entry name" value="FOLATE SYNTHESIS PROTEINS"/>
    <property type="match status" value="1"/>
</dbReference>
<evidence type="ECO:0000256" key="6">
    <source>
        <dbReference type="ARBA" id="ARBA00009951"/>
    </source>
</evidence>
<evidence type="ECO:0000256" key="3">
    <source>
        <dbReference type="ARBA" id="ARBA00001946"/>
    </source>
</evidence>
<keyword evidence="10" id="KW-0418">Kinase</keyword>
<evidence type="ECO:0000256" key="2">
    <source>
        <dbReference type="ARBA" id="ARBA00000198"/>
    </source>
</evidence>
<dbReference type="VEuPathDB" id="ToxoDB:CSUI_001304"/>
<evidence type="ECO:0000256" key="11">
    <source>
        <dbReference type="ARBA" id="ARBA00022840"/>
    </source>
</evidence>
<dbReference type="SUPFAM" id="SSF51717">
    <property type="entry name" value="Dihydropteroate synthetase-like"/>
    <property type="match status" value="1"/>
</dbReference>
<comment type="pathway">
    <text evidence="4">Cofactor biosynthesis; tetrahydrofolate biosynthesis; 7,8-dihydrofolate from 2-amino-4-hydroxy-6-hydroxymethyl-7,8-dihydropteridine diphosphate and 4-aminobenzoate: step 1/2.</text>
</comment>
<evidence type="ECO:0000256" key="8">
    <source>
        <dbReference type="ARBA" id="ARBA00022723"/>
    </source>
</evidence>
<keyword evidence="9" id="KW-0547">Nucleotide-binding</keyword>
<dbReference type="CDD" id="cd00739">
    <property type="entry name" value="DHPS"/>
    <property type="match status" value="1"/>
</dbReference>
<dbReference type="NCBIfam" id="TIGR01496">
    <property type="entry name" value="DHPS"/>
    <property type="match status" value="1"/>
</dbReference>
<dbReference type="InterPro" id="IPR045031">
    <property type="entry name" value="DHP_synth-like"/>
</dbReference>
<dbReference type="InterPro" id="IPR035907">
    <property type="entry name" value="Hppk_sf"/>
</dbReference>
<evidence type="ECO:0000256" key="1">
    <source>
        <dbReference type="ARBA" id="ARBA00000012"/>
    </source>
</evidence>
<dbReference type="GO" id="GO:0005740">
    <property type="term" value="C:mitochondrial envelope"/>
    <property type="evidence" value="ECO:0007669"/>
    <property type="project" value="TreeGrafter"/>
</dbReference>
<dbReference type="SUPFAM" id="SSF55083">
    <property type="entry name" value="6-hydroxymethyl-7,8-dihydropterin pyrophosphokinase, HPPK"/>
    <property type="match status" value="2"/>
</dbReference>
<dbReference type="GO" id="GO:0003848">
    <property type="term" value="F:2-amino-4-hydroxy-6-hydroxymethyldihydropteridine diphosphokinase activity"/>
    <property type="evidence" value="ECO:0007669"/>
    <property type="project" value="UniProtKB-EC"/>
</dbReference>
<dbReference type="GO" id="GO:0004156">
    <property type="term" value="F:dihydropteroate synthase activity"/>
    <property type="evidence" value="ECO:0007669"/>
    <property type="project" value="UniProtKB-EC"/>
</dbReference>
<feature type="domain" description="Pterin-binding" evidence="15">
    <location>
        <begin position="503"/>
        <end position="782"/>
    </location>
</feature>
<dbReference type="Proteomes" id="UP000221165">
    <property type="component" value="Unassembled WGS sequence"/>
</dbReference>
<keyword evidence="17" id="KW-1185">Reference proteome</keyword>
<evidence type="ECO:0000313" key="17">
    <source>
        <dbReference type="Proteomes" id="UP000221165"/>
    </source>
</evidence>
<name>A0A2C6LC68_9APIC</name>
<comment type="caution">
    <text evidence="16">The sequence shown here is derived from an EMBL/GenBank/DDBJ whole genome shotgun (WGS) entry which is preliminary data.</text>
</comment>
<evidence type="ECO:0000256" key="7">
    <source>
        <dbReference type="ARBA" id="ARBA00022679"/>
    </source>
</evidence>
<keyword evidence="14" id="KW-0511">Multifunctional enzyme</keyword>
<comment type="catalytic activity">
    <reaction evidence="2">
        <text>6-hydroxymethyl-7,8-dihydropterin + ATP = (7,8-dihydropterin-6-yl)methyl diphosphate + AMP + H(+)</text>
        <dbReference type="Rhea" id="RHEA:11412"/>
        <dbReference type="ChEBI" id="CHEBI:15378"/>
        <dbReference type="ChEBI" id="CHEBI:30616"/>
        <dbReference type="ChEBI" id="CHEBI:44841"/>
        <dbReference type="ChEBI" id="CHEBI:72950"/>
        <dbReference type="ChEBI" id="CHEBI:456215"/>
        <dbReference type="EC" id="2.7.6.3"/>
    </reaction>
</comment>
<gene>
    <name evidence="16" type="ORF">CSUI_001304</name>
</gene>
<keyword evidence="11" id="KW-0067">ATP-binding</keyword>
<evidence type="ECO:0000313" key="16">
    <source>
        <dbReference type="EMBL" id="PHJ24838.1"/>
    </source>
</evidence>
<dbReference type="InterPro" id="IPR000550">
    <property type="entry name" value="Hppk"/>
</dbReference>
<accession>A0A2C6LC68</accession>
<evidence type="ECO:0000256" key="14">
    <source>
        <dbReference type="ARBA" id="ARBA00023268"/>
    </source>
</evidence>
<evidence type="ECO:0000256" key="12">
    <source>
        <dbReference type="ARBA" id="ARBA00022842"/>
    </source>
</evidence>
<protein>
    <submittedName>
        <fullName evidence="16">Dihydropteroate synthase</fullName>
    </submittedName>
</protein>
<dbReference type="InterPro" id="IPR011005">
    <property type="entry name" value="Dihydropteroate_synth-like_sf"/>
</dbReference>
<comment type="cofactor">
    <cofactor evidence="3">
        <name>Mg(2+)</name>
        <dbReference type="ChEBI" id="CHEBI:18420"/>
    </cofactor>
</comment>
<dbReference type="RefSeq" id="XP_067926510.1">
    <property type="nucleotide sequence ID" value="XM_068061510.1"/>
</dbReference>
<dbReference type="PANTHER" id="PTHR20941:SF1">
    <property type="entry name" value="FOLIC ACID SYNTHESIS PROTEIN FOL1"/>
    <property type="match status" value="1"/>
</dbReference>
<dbReference type="GeneID" id="94424721"/>
<dbReference type="PROSITE" id="PS50972">
    <property type="entry name" value="PTERIN_BINDING"/>
    <property type="match status" value="1"/>
</dbReference>
<comment type="pathway">
    <text evidence="5">Cofactor biosynthesis; tetrahydrofolate biosynthesis; 2-amino-4-hydroxy-6-hydroxymethyl-7,8-dihydropteridine diphosphate from 7,8-dihydroneopterin triphosphate: step 4/4.</text>
</comment>
<comment type="catalytic activity">
    <reaction evidence="1">
        <text>(7,8-dihydropterin-6-yl)methyl diphosphate + 4-aminobenzoate = 7,8-dihydropteroate + diphosphate</text>
        <dbReference type="Rhea" id="RHEA:19949"/>
        <dbReference type="ChEBI" id="CHEBI:17836"/>
        <dbReference type="ChEBI" id="CHEBI:17839"/>
        <dbReference type="ChEBI" id="CHEBI:33019"/>
        <dbReference type="ChEBI" id="CHEBI:72950"/>
        <dbReference type="EC" id="2.5.1.15"/>
    </reaction>
</comment>
<dbReference type="PROSITE" id="PS00794">
    <property type="entry name" value="HPPK"/>
    <property type="match status" value="1"/>
</dbReference>
<proteinExistence type="inferred from homology"/>
<dbReference type="GO" id="GO:0016301">
    <property type="term" value="F:kinase activity"/>
    <property type="evidence" value="ECO:0007669"/>
    <property type="project" value="UniProtKB-KW"/>
</dbReference>
<evidence type="ECO:0000259" key="15">
    <source>
        <dbReference type="PROSITE" id="PS50972"/>
    </source>
</evidence>
<sequence length="819" mass="90507">MCVGAKGYLRLSSSLKTPNPSFYHCLHLPSQRAALSPRLPQFATLVPTGRSLSVERSRLLLCSAFLQKSWQSPAVRTPDSFSRRAPDSLVFPFFPPSSFLCSLDSVSIPGHHQAMEMTRAFSSDPHAKNAKRYRVDTMCEKDSSGEIGRDSHYSATAYIALGSNLEGTERLGIIERAIKRLSKTLGPIQSTSCLYETVPGFDVCPPGVPHDLFHPFYLNAVVKLKTNITDPWRILELLKSLEAQEGRPLPPPSLSDRVQYNNDSGACTTVKGENKDGEGKEVKVVRGAPRSLDLDLLFMDDERGVSLVLNHKSNLPRKGKNLWEVILPHPRLAARNFVLFPLCDIDPLYVHPVEGVTLQELLRRNLIRRQTRLQCSVSGVCTPGEQGSGVTRDMISPTAGEHGYTLDGCLTIPRRCFAATNEVLWTVGGQACLRDTLRYIEEVKAYARRVSEEEAKKLHGNFSSNGQGKTALDKRNLHLSGVQLEQLEWIENLGESLEKEHMLRVMGILNVSPDSFTDHFAGDVFAAVCAAEDMLKSGADVIDIGGEATSTFKEKGCVPPQEEISRVAPVVGRLRQKAGEHVVLSVDTMKGEVARHVKSVGADWINDQTGEQRQEAFEDPLHYVSENPTTVVIMHKRGTPDTFDEHRSYDDVVKHVGEWLARTATSLQQKGVGRWRIMADVGLGISKSQDQSYALLGEIQRIKRLLPTGIPQLVGFSRKRFVGYGVGEAPSKTKEKASPEAMDARRWGGAAIVAWCTSNSDAVAVVRTHDVEEACRVRNVMECINRSGQAGLERFDSNPDISALFPSWPYTDSELKNAS</sequence>
<dbReference type="Gene3D" id="3.30.70.560">
    <property type="entry name" value="7,8-Dihydro-6-hydroxymethylpterin-pyrophosphokinase HPPK"/>
    <property type="match status" value="1"/>
</dbReference>
<evidence type="ECO:0000256" key="5">
    <source>
        <dbReference type="ARBA" id="ARBA00005051"/>
    </source>
</evidence>
<dbReference type="GO" id="GO:0005524">
    <property type="term" value="F:ATP binding"/>
    <property type="evidence" value="ECO:0007669"/>
    <property type="project" value="UniProtKB-KW"/>
</dbReference>
<reference evidence="16 17" key="1">
    <citation type="journal article" date="2017" name="Int. J. Parasitol.">
        <title>The genome of the protozoan parasite Cystoisospora suis and a reverse vaccinology approach to identify vaccine candidates.</title>
        <authorList>
            <person name="Palmieri N."/>
            <person name="Shrestha A."/>
            <person name="Ruttkowski B."/>
            <person name="Beck T."/>
            <person name="Vogl C."/>
            <person name="Tomley F."/>
            <person name="Blake D.P."/>
            <person name="Joachim A."/>
        </authorList>
    </citation>
    <scope>NUCLEOTIDE SEQUENCE [LARGE SCALE GENOMIC DNA]</scope>
    <source>
        <strain evidence="16 17">Wien I</strain>
    </source>
</reference>
<dbReference type="InterPro" id="IPR000489">
    <property type="entry name" value="Pterin-binding_dom"/>
</dbReference>
<dbReference type="Gene3D" id="3.20.20.20">
    <property type="entry name" value="Dihydropteroate synthase-like"/>
    <property type="match status" value="1"/>
</dbReference>
<keyword evidence="13" id="KW-0289">Folate biosynthesis</keyword>
<evidence type="ECO:0000256" key="10">
    <source>
        <dbReference type="ARBA" id="ARBA00022777"/>
    </source>
</evidence>
<dbReference type="InterPro" id="IPR006390">
    <property type="entry name" value="DHP_synth_dom"/>
</dbReference>
<dbReference type="Pfam" id="PF00809">
    <property type="entry name" value="Pterin_bind"/>
    <property type="match status" value="1"/>
</dbReference>
<dbReference type="EMBL" id="MIGC01000510">
    <property type="protein sequence ID" value="PHJ24838.1"/>
    <property type="molecule type" value="Genomic_DNA"/>
</dbReference>
<evidence type="ECO:0000256" key="13">
    <source>
        <dbReference type="ARBA" id="ARBA00022909"/>
    </source>
</evidence>
<dbReference type="UniPathway" id="UPA00077">
    <property type="reaction ID" value="UER00155"/>
</dbReference>
<dbReference type="AlphaFoldDB" id="A0A2C6LC68"/>
<dbReference type="GO" id="GO:0046872">
    <property type="term" value="F:metal ion binding"/>
    <property type="evidence" value="ECO:0007669"/>
    <property type="project" value="UniProtKB-KW"/>
</dbReference>
<dbReference type="GO" id="GO:0046656">
    <property type="term" value="P:folic acid biosynthetic process"/>
    <property type="evidence" value="ECO:0007669"/>
    <property type="project" value="UniProtKB-KW"/>
</dbReference>
<comment type="similarity">
    <text evidence="6">In the C-terminal section; belongs to the DHPS family.</text>
</comment>